<reference evidence="8" key="1">
    <citation type="journal article" date="2016" name="BMC Biol.">
        <title>Parallel evolution of highly conserved plastid genome architecture in red seaweeds and seed plants.</title>
        <authorList>
            <person name="Lee J."/>
            <person name="Cho C.H."/>
            <person name="Park S.I."/>
            <person name="Choi J.W."/>
            <person name="Song H.S."/>
            <person name="West J.A."/>
            <person name="Bhattacharya D."/>
            <person name="Yoon H.S."/>
        </authorList>
    </citation>
    <scope>NUCLEOTIDE SEQUENCE</scope>
</reference>
<organism evidence="8">
    <name type="scientific">Apophlaea sinclairii</name>
    <dbReference type="NCBI Taxonomy" id="212746"/>
    <lineage>
        <taxon>Eukaryota</taxon>
        <taxon>Rhodophyta</taxon>
        <taxon>Florideophyceae</taxon>
        <taxon>Hildenbrandiophycidae</taxon>
        <taxon>Hildenbrandiales</taxon>
        <taxon>Hildenbrandiaceae</taxon>
        <taxon>Apophlaea</taxon>
    </lineage>
</organism>
<evidence type="ECO:0000256" key="7">
    <source>
        <dbReference type="RuleBase" id="RU367003"/>
    </source>
</evidence>
<keyword evidence="7" id="KW-0150">Chloroplast</keyword>
<evidence type="ECO:0000256" key="1">
    <source>
        <dbReference type="ARBA" id="ARBA00004508"/>
    </source>
</evidence>
<gene>
    <name evidence="8" type="primary">ycf60</name>
    <name evidence="8" type="ORF">Apop_151</name>
</gene>
<accession>A0A1C9CBS6</accession>
<evidence type="ECO:0000313" key="8">
    <source>
        <dbReference type="EMBL" id="AOM65841.1"/>
    </source>
</evidence>
<dbReference type="EMBL" id="KX284716">
    <property type="protein sequence ID" value="AOM65841.1"/>
    <property type="molecule type" value="Genomic_DNA"/>
</dbReference>
<evidence type="ECO:0000256" key="5">
    <source>
        <dbReference type="ARBA" id="ARBA00022989"/>
    </source>
</evidence>
<proteinExistence type="inferred from homology"/>
<evidence type="ECO:0000256" key="2">
    <source>
        <dbReference type="ARBA" id="ARBA00009596"/>
    </source>
</evidence>
<dbReference type="AlphaFoldDB" id="A0A1C9CBS6"/>
<evidence type="ECO:0000256" key="6">
    <source>
        <dbReference type="ARBA" id="ARBA00023136"/>
    </source>
</evidence>
<feature type="transmembrane region" description="Helical" evidence="7">
    <location>
        <begin position="95"/>
        <end position="114"/>
    </location>
</feature>
<keyword evidence="4 7" id="KW-0812">Transmembrane</keyword>
<sequence length="206" mass="23796">MIILFSILNLAVILLFRTILIIIFGLATYQICLTTFKQSISKENKVSILDKYSSVIPYWLPLLEGSMNFGMRVISQYPKQILLLYNKYILPLLEIYIAYPMLAFVVFFLLYYLFIRLDRPIQTSSFVRFNIFQAILLFLINSVLGASYKSLPIEFRSSFVGLAMTNILFLFTLSTIFYSVVKSIEGKYPQIPIISEAVKMQISDIN</sequence>
<dbReference type="GeneID" id="29073077"/>
<comment type="subcellular location">
    <subcellularLocation>
        <location evidence="1 7">Plastid</location>
        <location evidence="1 7">Chloroplast membrane</location>
        <topology evidence="1 7">Multi-pass membrane protein</topology>
    </subcellularLocation>
</comment>
<comment type="similarity">
    <text evidence="2 7">Belongs to the Tic20 family.</text>
</comment>
<dbReference type="RefSeq" id="YP_009296701.1">
    <property type="nucleotide sequence ID" value="NC_031172.1"/>
</dbReference>
<dbReference type="GO" id="GO:0031969">
    <property type="term" value="C:chloroplast membrane"/>
    <property type="evidence" value="ECO:0007669"/>
    <property type="project" value="UniProtKB-SubCell"/>
</dbReference>
<feature type="transmembrane region" description="Helical" evidence="7">
    <location>
        <begin position="6"/>
        <end position="34"/>
    </location>
</feature>
<dbReference type="Pfam" id="PF16166">
    <property type="entry name" value="TIC20"/>
    <property type="match status" value="1"/>
</dbReference>
<geneLocation type="plastid" evidence="8"/>
<name>A0A1C9CBS6_9FLOR</name>
<dbReference type="InterPro" id="IPR005691">
    <property type="entry name" value="Tic20"/>
</dbReference>
<protein>
    <recommendedName>
        <fullName evidence="3 7">Tic20 family protein Ycf60</fullName>
    </recommendedName>
</protein>
<feature type="transmembrane region" description="Helical" evidence="7">
    <location>
        <begin position="126"/>
        <end position="147"/>
    </location>
</feature>
<dbReference type="PANTHER" id="PTHR33510">
    <property type="entry name" value="PROTEIN TIC 20-II, CHLOROPLASTIC"/>
    <property type="match status" value="1"/>
</dbReference>
<evidence type="ECO:0000256" key="3">
    <source>
        <dbReference type="ARBA" id="ARBA00017412"/>
    </source>
</evidence>
<evidence type="ECO:0000256" key="4">
    <source>
        <dbReference type="ARBA" id="ARBA00022692"/>
    </source>
</evidence>
<dbReference type="PANTHER" id="PTHR33510:SF5">
    <property type="entry name" value="PROTEIN TIC 20-II, CHLOROPLASTIC"/>
    <property type="match status" value="1"/>
</dbReference>
<keyword evidence="6 7" id="KW-0472">Membrane</keyword>
<feature type="transmembrane region" description="Helical" evidence="7">
    <location>
        <begin position="159"/>
        <end position="181"/>
    </location>
</feature>
<keyword evidence="5 7" id="KW-1133">Transmembrane helix</keyword>
<keyword evidence="7 8" id="KW-0934">Plastid</keyword>